<keyword evidence="5" id="KW-0378">Hydrolase</keyword>
<dbReference type="GO" id="GO:0004527">
    <property type="term" value="F:exonuclease activity"/>
    <property type="evidence" value="ECO:0007669"/>
    <property type="project" value="UniProtKB-KW"/>
</dbReference>
<dbReference type="PANTHER" id="PTHR11070:SF59">
    <property type="entry name" value="DNA 3'-5' HELICASE"/>
    <property type="match status" value="1"/>
</dbReference>
<evidence type="ECO:0000256" key="7">
    <source>
        <dbReference type="ARBA" id="ARBA00022839"/>
    </source>
</evidence>
<keyword evidence="13" id="KW-1185">Reference proteome</keyword>
<evidence type="ECO:0000256" key="4">
    <source>
        <dbReference type="ARBA" id="ARBA00022763"/>
    </source>
</evidence>
<feature type="domain" description="UvrD-like helicase C-terminal" evidence="11">
    <location>
        <begin position="366"/>
        <end position="816"/>
    </location>
</feature>
<keyword evidence="2" id="KW-0540">Nuclease</keyword>
<comment type="similarity">
    <text evidence="1">Belongs to the helicase family. UvrD subfamily.</text>
</comment>
<keyword evidence="6 12" id="KW-0347">Helicase</keyword>
<keyword evidence="7" id="KW-0269">Exonuclease</keyword>
<dbReference type="SUPFAM" id="SSF52540">
    <property type="entry name" value="P-loop containing nucleoside triphosphate hydrolases"/>
    <property type="match status" value="1"/>
</dbReference>
<comment type="caution">
    <text evidence="12">The sequence shown here is derived from an EMBL/GenBank/DDBJ whole genome shotgun (WGS) entry which is preliminary data.</text>
</comment>
<evidence type="ECO:0000256" key="1">
    <source>
        <dbReference type="ARBA" id="ARBA00009922"/>
    </source>
</evidence>
<feature type="compositionally biased region" description="Polar residues" evidence="10">
    <location>
        <begin position="628"/>
        <end position="646"/>
    </location>
</feature>
<dbReference type="Pfam" id="PF12705">
    <property type="entry name" value="PDDEXK_1"/>
    <property type="match status" value="1"/>
</dbReference>
<dbReference type="EMBL" id="RQSP01000022">
    <property type="protein sequence ID" value="KAB5606643.1"/>
    <property type="molecule type" value="Genomic_DNA"/>
</dbReference>
<dbReference type="GO" id="GO:0033202">
    <property type="term" value="C:DNA helicase complex"/>
    <property type="evidence" value="ECO:0007669"/>
    <property type="project" value="TreeGrafter"/>
</dbReference>
<feature type="region of interest" description="Disordered" evidence="10">
    <location>
        <begin position="628"/>
        <end position="653"/>
    </location>
</feature>
<dbReference type="InterPro" id="IPR014017">
    <property type="entry name" value="DNA_helicase_UvrD-like_C"/>
</dbReference>
<dbReference type="Gene3D" id="1.10.10.160">
    <property type="match status" value="1"/>
</dbReference>
<evidence type="ECO:0000256" key="10">
    <source>
        <dbReference type="SAM" id="MobiDB-lite"/>
    </source>
</evidence>
<keyword evidence="9" id="KW-0234">DNA repair</keyword>
<dbReference type="Proteomes" id="UP000326336">
    <property type="component" value="Unassembled WGS sequence"/>
</dbReference>
<dbReference type="Gene3D" id="3.40.50.300">
    <property type="entry name" value="P-loop containing nucleotide triphosphate hydrolases"/>
    <property type="match status" value="2"/>
</dbReference>
<dbReference type="InterPro" id="IPR013986">
    <property type="entry name" value="DExx_box_DNA_helicase_dom_sf"/>
</dbReference>
<dbReference type="GO" id="GO:0000725">
    <property type="term" value="P:recombinational repair"/>
    <property type="evidence" value="ECO:0007669"/>
    <property type="project" value="TreeGrafter"/>
</dbReference>
<dbReference type="GO" id="GO:0043138">
    <property type="term" value="F:3'-5' DNA helicase activity"/>
    <property type="evidence" value="ECO:0007669"/>
    <property type="project" value="TreeGrafter"/>
</dbReference>
<evidence type="ECO:0000256" key="8">
    <source>
        <dbReference type="ARBA" id="ARBA00022840"/>
    </source>
</evidence>
<evidence type="ECO:0000256" key="6">
    <source>
        <dbReference type="ARBA" id="ARBA00022806"/>
    </source>
</evidence>
<evidence type="ECO:0000259" key="11">
    <source>
        <dbReference type="PROSITE" id="PS51217"/>
    </source>
</evidence>
<keyword evidence="8" id="KW-0067">ATP-binding</keyword>
<dbReference type="InterPro" id="IPR000212">
    <property type="entry name" value="DNA_helicase_UvrD/REP"/>
</dbReference>
<name>A0A5N5RHC5_9BIFI</name>
<organism evidence="12 13">
    <name type="scientific">Bifidobacterium jacchi</name>
    <dbReference type="NCBI Taxonomy" id="2490545"/>
    <lineage>
        <taxon>Bacteria</taxon>
        <taxon>Bacillati</taxon>
        <taxon>Actinomycetota</taxon>
        <taxon>Actinomycetes</taxon>
        <taxon>Bifidobacteriales</taxon>
        <taxon>Bifidobacteriaceae</taxon>
        <taxon>Bifidobacterium</taxon>
    </lineage>
</organism>
<keyword evidence="3" id="KW-0547">Nucleotide-binding</keyword>
<dbReference type="OrthoDB" id="5240387at2"/>
<proteinExistence type="inferred from homology"/>
<keyword evidence="4" id="KW-0227">DNA damage</keyword>
<dbReference type="RefSeq" id="WP_151917048.1">
    <property type="nucleotide sequence ID" value="NZ_RQSP01000022.1"/>
</dbReference>
<dbReference type="InterPro" id="IPR038726">
    <property type="entry name" value="PDDEXK_AddAB-type"/>
</dbReference>
<evidence type="ECO:0000313" key="12">
    <source>
        <dbReference type="EMBL" id="KAB5606643.1"/>
    </source>
</evidence>
<protein>
    <submittedName>
        <fullName evidence="12">DNA helicase UvrD</fullName>
    </submittedName>
</protein>
<evidence type="ECO:0000313" key="13">
    <source>
        <dbReference type="Proteomes" id="UP000326336"/>
    </source>
</evidence>
<dbReference type="GO" id="GO:0005829">
    <property type="term" value="C:cytosol"/>
    <property type="evidence" value="ECO:0007669"/>
    <property type="project" value="TreeGrafter"/>
</dbReference>
<dbReference type="GO" id="GO:0003677">
    <property type="term" value="F:DNA binding"/>
    <property type="evidence" value="ECO:0007669"/>
    <property type="project" value="InterPro"/>
</dbReference>
<gene>
    <name evidence="12" type="ORF">EHS19_06850</name>
</gene>
<evidence type="ECO:0000256" key="3">
    <source>
        <dbReference type="ARBA" id="ARBA00022741"/>
    </source>
</evidence>
<dbReference type="PANTHER" id="PTHR11070">
    <property type="entry name" value="UVRD / RECB / PCRA DNA HELICASE FAMILY MEMBER"/>
    <property type="match status" value="1"/>
</dbReference>
<evidence type="ECO:0000256" key="9">
    <source>
        <dbReference type="ARBA" id="ARBA00023204"/>
    </source>
</evidence>
<sequence>MLIGGPSRSGKTLLCRRLLVAGLRAAGDGAGVMCVAGRQEADRIGDEVIRELGATSQARPVTTLSAVAFRLINAMRSRGGMPLPKLLNGAEQDALLRQVADSHVRHVQTGEPCDVCALLRSYFASDDWANVMSRERDDDLPRGIDDSFVMQLRDMISRMNELGIDASREPRILTALGAAAPSGPRNAPLWTARVERLRIQWMLAFALRRQYADMIERAYPGQFRLDSSRLLVEGAQIARDCPDELLPRFIVVDGYQDLTLAGLAFLETLHDRGVGLALVGNPDEAVQTFRGSFPEYLFEQARTRLSARELRIVSPADIIAEDHSSRADRPRHERTLRALRDGGGTYADLLASRISLSIHSTRHEDRPIALRAGKEPALEGAAPIRTLAADDRRAADRGVETGLYRSPAEEIDDVVWRIKREHLLNGRPWSDMALIAHDNTTVRAFGERLRHDGVPVRYSSVTRPLRDEPFVQGLFALLELARLRDQARRGNGDGGGPIDSGASLTALAATVRSRVRMLMDCPLIAVGADRTHEGRPARLDVIESAMNSIGSLAGIVGADNADAASPAAAQSDAADNAAAGVGTGIGSDAGTRLMGLIHEWDAMLGRARQARGQADVIVDDSLVAGQSADSATSPQAALPQATSPQAAPNAAPLSAQPTVASAAVDEPSFGRDALYLLIMFGDCDEVLASIQAVCGSDRNADAFAHLWNLVDRVRGGFAGLPSDEPQYALWLAWQTCDVANRWQRVALGNDDAARAANDRLDAAMRLFDYASGAAAARDLDGFIAQVRSMRIEADSLAKVAPLDQAVTLTTPAGAAGRHWPLVWLPAIQQGVWPNLAERNAMFGGDDLADVVLDGVLSDERDQGGDPHLEATLAAEQRGLLVAITRADERLSISAVCNDDTTPSDFLYGYLPERYDRAQHADPHRRRYTEVGHDDRFAGLDMTPRALVAAARVELASNAHDSAGAADAVAALHELASAGIDAADPEQWAFSHEAERHAQGDALPAVHEPLPGASAASVASSASSRSADSTDSAVRADAAPIVVLSPSAVDGLWECPVCWLLENRFSGPRISSAALSFGTIIHAVAQKAAEQGWDLPDHHAELPIDGRIDAIRDEMMAVYRDLRADPRLISDPTDRYKALQKDAKAAETIRNIADYFVTSNTADYPGGNAKYFSIGTLQQSDCEVEFTATIGLNDIQALYNAIPGIAPVGIEELAAIMGSLIGGWPDGFRDDLRVRLSGRADRIERRLMDDGSSILHLIDYKTGGAPKKERIFNDLQLVCYQLGVLFADSDSAVARSIAHNGVIPPIGGCALFHVAQKNAPAHSYSPEGLFQPPLAVDGHLNDQAFTVRDRYKALSGLSDAPDPAQTPPEGVSDEAWASLVGLRGTQTIWALTMISRVFYAAAASRSTRIEAHHPSETHLQYCRMLQVCPACAGGIETIYESRTA</sequence>
<accession>A0A5N5RHC5</accession>
<dbReference type="PROSITE" id="PS51217">
    <property type="entry name" value="UVRD_HELICASE_CTER"/>
    <property type="match status" value="1"/>
</dbReference>
<reference evidence="12 13" key="1">
    <citation type="journal article" date="2019" name="Int. J. Syst. Evol. Microbiol.">
        <title>Bifidobacterium jacchi sp. nov., isolated from the faeces of a baby common marmoset (Callithrix jacchus).</title>
        <authorList>
            <person name="Modesto M."/>
            <person name="Watanabe K."/>
            <person name="Arita M."/>
            <person name="Satti M."/>
            <person name="Oki K."/>
            <person name="Sciavilla P."/>
            <person name="Patavino C."/>
            <person name="Camma C."/>
            <person name="Michelini S."/>
            <person name="Sgorbati B."/>
            <person name="Mattarelli P."/>
        </authorList>
    </citation>
    <scope>NUCLEOTIDE SEQUENCE [LARGE SCALE GENOMIC DNA]</scope>
    <source>
        <strain evidence="12 13">MRM 9.3</strain>
    </source>
</reference>
<dbReference type="GO" id="GO:0005524">
    <property type="term" value="F:ATP binding"/>
    <property type="evidence" value="ECO:0007669"/>
    <property type="project" value="UniProtKB-KW"/>
</dbReference>
<evidence type="ECO:0000256" key="5">
    <source>
        <dbReference type="ARBA" id="ARBA00022801"/>
    </source>
</evidence>
<evidence type="ECO:0000256" key="2">
    <source>
        <dbReference type="ARBA" id="ARBA00022722"/>
    </source>
</evidence>
<dbReference type="InterPro" id="IPR027417">
    <property type="entry name" value="P-loop_NTPase"/>
</dbReference>